<evidence type="ECO:0000313" key="2">
    <source>
        <dbReference type="EMBL" id="GAA0716649.1"/>
    </source>
</evidence>
<keyword evidence="1" id="KW-1133">Transmembrane helix</keyword>
<keyword evidence="1" id="KW-0812">Transmembrane</keyword>
<evidence type="ECO:0000313" key="3">
    <source>
        <dbReference type="Proteomes" id="UP001501523"/>
    </source>
</evidence>
<gene>
    <name evidence="2" type="ORF">GCM10009105_23240</name>
</gene>
<feature type="transmembrane region" description="Helical" evidence="1">
    <location>
        <begin position="6"/>
        <end position="32"/>
    </location>
</feature>
<dbReference type="EMBL" id="BAAAEU010000010">
    <property type="protein sequence ID" value="GAA0716649.1"/>
    <property type="molecule type" value="Genomic_DNA"/>
</dbReference>
<keyword evidence="3" id="KW-1185">Reference proteome</keyword>
<name>A0ABN1ILG0_9GAMM</name>
<dbReference type="RefSeq" id="WP_343791251.1">
    <property type="nucleotide sequence ID" value="NZ_BAAAEU010000010.1"/>
</dbReference>
<evidence type="ECO:0000256" key="1">
    <source>
        <dbReference type="SAM" id="Phobius"/>
    </source>
</evidence>
<accession>A0ABN1ILG0</accession>
<feature type="transmembrane region" description="Helical" evidence="1">
    <location>
        <begin position="90"/>
        <end position="113"/>
    </location>
</feature>
<comment type="caution">
    <text evidence="2">The sequence shown here is derived from an EMBL/GenBank/DDBJ whole genome shotgun (WGS) entry which is preliminary data.</text>
</comment>
<feature type="transmembrane region" description="Helical" evidence="1">
    <location>
        <begin position="134"/>
        <end position="154"/>
    </location>
</feature>
<feature type="transmembrane region" description="Helical" evidence="1">
    <location>
        <begin position="44"/>
        <end position="64"/>
    </location>
</feature>
<protein>
    <recommendedName>
        <fullName evidence="4">DUF1206 domain-containing protein</fullName>
    </recommendedName>
</protein>
<reference evidence="2 3" key="1">
    <citation type="journal article" date="2019" name="Int. J. Syst. Evol. Microbiol.">
        <title>The Global Catalogue of Microorganisms (GCM) 10K type strain sequencing project: providing services to taxonomists for standard genome sequencing and annotation.</title>
        <authorList>
            <consortium name="The Broad Institute Genomics Platform"/>
            <consortium name="The Broad Institute Genome Sequencing Center for Infectious Disease"/>
            <person name="Wu L."/>
            <person name="Ma J."/>
        </authorList>
    </citation>
    <scope>NUCLEOTIDE SEQUENCE [LARGE SCALE GENOMIC DNA]</scope>
    <source>
        <strain evidence="2 3">JCM 15421</strain>
    </source>
</reference>
<keyword evidence="1" id="KW-0472">Membrane</keyword>
<sequence>MRTSLYSILCIVIRLGAVFLAFKTLGSVLSVVASWGNAVNMPELWLSIGFTALTLLIAFLFWLYPGPLARLAAGSSSQQVFESPISAPQIQWIALSVLGMYFVLTGFAGLSYFGIRRMLISAVVDQEQNNRERIVDAFYWAVQIGLGAALSLGARGLVGVFHRLRYGDALQSPDFPPQSRE</sequence>
<dbReference type="Proteomes" id="UP001501523">
    <property type="component" value="Unassembled WGS sequence"/>
</dbReference>
<organism evidence="2 3">
    <name type="scientific">Dokdonella soli</name>
    <dbReference type="NCBI Taxonomy" id="529810"/>
    <lineage>
        <taxon>Bacteria</taxon>
        <taxon>Pseudomonadati</taxon>
        <taxon>Pseudomonadota</taxon>
        <taxon>Gammaproteobacteria</taxon>
        <taxon>Lysobacterales</taxon>
        <taxon>Rhodanobacteraceae</taxon>
        <taxon>Dokdonella</taxon>
    </lineage>
</organism>
<proteinExistence type="predicted"/>
<evidence type="ECO:0008006" key="4">
    <source>
        <dbReference type="Google" id="ProtNLM"/>
    </source>
</evidence>